<feature type="signal peptide" evidence="1">
    <location>
        <begin position="1"/>
        <end position="23"/>
    </location>
</feature>
<dbReference type="RefSeq" id="XP_018327031.1">
    <property type="nucleotide sequence ID" value="XM_018471529.2"/>
</dbReference>
<keyword evidence="2" id="KW-1185">Reference proteome</keyword>
<reference evidence="3" key="1">
    <citation type="submission" date="2025-08" db="UniProtKB">
        <authorList>
            <consortium name="RefSeq"/>
        </authorList>
    </citation>
    <scope>IDENTIFICATION</scope>
    <source>
        <tissue evidence="3">Entire body</tissue>
    </source>
</reference>
<dbReference type="OrthoDB" id="6355109at2759"/>
<dbReference type="KEGG" id="apln:108738225"/>
<evidence type="ECO:0000313" key="3">
    <source>
        <dbReference type="RefSeq" id="XP_018327031.1"/>
    </source>
</evidence>
<proteinExistence type="predicted"/>
<dbReference type="CTD" id="44324"/>
<dbReference type="GeneID" id="108738225"/>
<name>A0A1W4WT06_AGRPL</name>
<dbReference type="FunCoup" id="A0A1W4WT06">
    <property type="interactions" value="58"/>
</dbReference>
<dbReference type="AlphaFoldDB" id="A0A1W4WT06"/>
<gene>
    <name evidence="3" type="primary">LOC108738225</name>
</gene>
<dbReference type="InParanoid" id="A0A1W4WT06"/>
<protein>
    <submittedName>
        <fullName evidence="3">Myosuppressin</fullName>
    </submittedName>
</protein>
<accession>A0A1W4WT06</accession>
<evidence type="ECO:0000256" key="1">
    <source>
        <dbReference type="SAM" id="SignalP"/>
    </source>
</evidence>
<feature type="chain" id="PRO_5010698040" evidence="1">
    <location>
        <begin position="24"/>
        <end position="94"/>
    </location>
</feature>
<keyword evidence="1" id="KW-0732">Signal</keyword>
<dbReference type="Proteomes" id="UP000192223">
    <property type="component" value="Unplaced"/>
</dbReference>
<organism evidence="2 3">
    <name type="scientific">Agrilus planipennis</name>
    <name type="common">Emerald ash borer</name>
    <name type="synonym">Agrilus marcopoli</name>
    <dbReference type="NCBI Taxonomy" id="224129"/>
    <lineage>
        <taxon>Eukaryota</taxon>
        <taxon>Metazoa</taxon>
        <taxon>Ecdysozoa</taxon>
        <taxon>Arthropoda</taxon>
        <taxon>Hexapoda</taxon>
        <taxon>Insecta</taxon>
        <taxon>Pterygota</taxon>
        <taxon>Neoptera</taxon>
        <taxon>Endopterygota</taxon>
        <taxon>Coleoptera</taxon>
        <taxon>Polyphaga</taxon>
        <taxon>Elateriformia</taxon>
        <taxon>Buprestoidea</taxon>
        <taxon>Buprestidae</taxon>
        <taxon>Agrilinae</taxon>
        <taxon>Agrilus</taxon>
    </lineage>
</organism>
<sequence>MNQHLLSLVTVTVFMVLFSLTLSMPPLQNADICSADAPPRLKKLCLLATLKEYFEEPIEPVVKGEIMDTELYSRGAKRQDVDHVFLRFGRRLGL</sequence>
<evidence type="ECO:0000313" key="2">
    <source>
        <dbReference type="Proteomes" id="UP000192223"/>
    </source>
</evidence>